<dbReference type="PANTHER" id="PTHR33420">
    <property type="entry name" value="FIMBRIAL SUBUNIT ELFA-RELATED"/>
    <property type="match status" value="1"/>
</dbReference>
<dbReference type="InterPro" id="IPR008966">
    <property type="entry name" value="Adhesion_dom_sf"/>
</dbReference>
<dbReference type="AlphaFoldDB" id="A0AAW8JLI4"/>
<dbReference type="Pfam" id="PF00419">
    <property type="entry name" value="Fimbrial"/>
    <property type="match status" value="1"/>
</dbReference>
<reference evidence="8" key="1">
    <citation type="submission" date="2023-08" db="EMBL/GenBank/DDBJ databases">
        <title>Emergence of clinically-relevant ST2 carbapenem-resistant Acinetobacter baumannii strains in hospital sewages in Zhejiang, East of China.</title>
        <authorList>
            <person name="Kaichao C."/>
            <person name="Zhang R."/>
        </authorList>
    </citation>
    <scope>NUCLEOTIDE SEQUENCE</scope>
    <source>
        <strain evidence="8">M-SY-60</strain>
    </source>
</reference>
<dbReference type="EMBL" id="JAVIDA010000019">
    <property type="protein sequence ID" value="MDQ9072430.1"/>
    <property type="molecule type" value="Genomic_DNA"/>
</dbReference>
<dbReference type="Proteomes" id="UP001243195">
    <property type="component" value="Unassembled WGS sequence"/>
</dbReference>
<sequence>MNRKILMSLGGLCGLLLWSESSFASCYIKKPNFTPQNVIMDMGAITITPSSPIGILKTGSFTINRQEGLTACDWTGGSSIGKILIGQEITKSAALSAAVPKGPIYSTNVQGIGVRLYRDSGDIQSYYPHTLSLGSSNSVSLAGGLFKVDIIKTSDQVGTGTLSSGLYSTYYNDRDGQAKPILTSTLNAEGIKIVNSTCEITGNANQVIDMGTIQRSKLTTMGQSDTNEQNFQIDVKCNGGNNKTQAVKIGFDYTPDPTYASQGVIANATTGSGGSVYAKGIGIQLLKNQDSDKGSIKAGDVVNIGQTVLNKETTPVLKLRARYFKTATETTPGDVSAVVNFNLVYQ</sequence>
<comment type="caution">
    <text evidence="8">The sequence shown here is derived from an EMBL/GenBank/DDBJ whole genome shotgun (WGS) entry which is preliminary data.</text>
</comment>
<evidence type="ECO:0000256" key="3">
    <source>
        <dbReference type="ARBA" id="ARBA00022729"/>
    </source>
</evidence>
<organism evidence="8 9">
    <name type="scientific">Acinetobacter gerneri</name>
    <dbReference type="NCBI Taxonomy" id="202952"/>
    <lineage>
        <taxon>Bacteria</taxon>
        <taxon>Pseudomonadati</taxon>
        <taxon>Pseudomonadota</taxon>
        <taxon>Gammaproteobacteria</taxon>
        <taxon>Moraxellales</taxon>
        <taxon>Moraxellaceae</taxon>
        <taxon>Acinetobacter</taxon>
    </lineage>
</organism>
<keyword evidence="3 5" id="KW-0732">Signal</keyword>
<proteinExistence type="inferred from homology"/>
<feature type="domain" description="MrkD-like receptor binding" evidence="7">
    <location>
        <begin position="39"/>
        <end position="189"/>
    </location>
</feature>
<feature type="signal peptide" evidence="5">
    <location>
        <begin position="1"/>
        <end position="24"/>
    </location>
</feature>
<gene>
    <name evidence="8" type="ORF">RFH51_13295</name>
</gene>
<dbReference type="PANTHER" id="PTHR33420:SF3">
    <property type="entry name" value="FIMBRIAL SUBUNIT ELFA"/>
    <property type="match status" value="1"/>
</dbReference>
<dbReference type="GO" id="GO:0043709">
    <property type="term" value="P:cell adhesion involved in single-species biofilm formation"/>
    <property type="evidence" value="ECO:0007669"/>
    <property type="project" value="TreeGrafter"/>
</dbReference>
<dbReference type="InterPro" id="IPR054160">
    <property type="entry name" value="MrkD_recept-bd"/>
</dbReference>
<dbReference type="RefSeq" id="WP_308956762.1">
    <property type="nucleotide sequence ID" value="NZ_JAVICY010000022.1"/>
</dbReference>
<keyword evidence="4" id="KW-0281">Fimbrium</keyword>
<evidence type="ECO:0000259" key="7">
    <source>
        <dbReference type="Pfam" id="PF22003"/>
    </source>
</evidence>
<accession>A0AAW8JLI4</accession>
<dbReference type="InterPro" id="IPR050263">
    <property type="entry name" value="Bact_Fimbrial_Adh_Pro"/>
</dbReference>
<feature type="chain" id="PRO_5043353409" evidence="5">
    <location>
        <begin position="25"/>
        <end position="346"/>
    </location>
</feature>
<evidence type="ECO:0000259" key="6">
    <source>
        <dbReference type="Pfam" id="PF00419"/>
    </source>
</evidence>
<evidence type="ECO:0000256" key="2">
    <source>
        <dbReference type="ARBA" id="ARBA00006671"/>
    </source>
</evidence>
<evidence type="ECO:0000313" key="8">
    <source>
        <dbReference type="EMBL" id="MDQ9072430.1"/>
    </source>
</evidence>
<dbReference type="Gene3D" id="2.60.40.3310">
    <property type="match status" value="1"/>
</dbReference>
<comment type="similarity">
    <text evidence="2">Belongs to the fimbrial protein family.</text>
</comment>
<feature type="domain" description="Fimbrial-type adhesion" evidence="6">
    <location>
        <begin position="193"/>
        <end position="346"/>
    </location>
</feature>
<dbReference type="Pfam" id="PF22003">
    <property type="entry name" value="MrkDrd"/>
    <property type="match status" value="1"/>
</dbReference>
<name>A0AAW8JLI4_9GAMM</name>
<dbReference type="GO" id="GO:0009289">
    <property type="term" value="C:pilus"/>
    <property type="evidence" value="ECO:0007669"/>
    <property type="project" value="UniProtKB-SubCell"/>
</dbReference>
<dbReference type="InterPro" id="IPR000259">
    <property type="entry name" value="Adhesion_dom_fimbrial"/>
</dbReference>
<protein>
    <submittedName>
        <fullName evidence="8">Fimbrial protein</fullName>
    </submittedName>
</protein>
<dbReference type="SUPFAM" id="SSF49401">
    <property type="entry name" value="Bacterial adhesins"/>
    <property type="match status" value="1"/>
</dbReference>
<comment type="subcellular location">
    <subcellularLocation>
        <location evidence="1">Fimbrium</location>
    </subcellularLocation>
</comment>
<dbReference type="Gene3D" id="2.60.40.1090">
    <property type="entry name" value="Fimbrial-type adhesion domain"/>
    <property type="match status" value="1"/>
</dbReference>
<dbReference type="InterPro" id="IPR036937">
    <property type="entry name" value="Adhesion_dom_fimbrial_sf"/>
</dbReference>
<evidence type="ECO:0000313" key="9">
    <source>
        <dbReference type="Proteomes" id="UP001243195"/>
    </source>
</evidence>
<evidence type="ECO:0000256" key="1">
    <source>
        <dbReference type="ARBA" id="ARBA00004561"/>
    </source>
</evidence>
<evidence type="ECO:0000256" key="4">
    <source>
        <dbReference type="ARBA" id="ARBA00023263"/>
    </source>
</evidence>
<evidence type="ECO:0000256" key="5">
    <source>
        <dbReference type="SAM" id="SignalP"/>
    </source>
</evidence>